<evidence type="ECO:0000313" key="9">
    <source>
        <dbReference type="Proteomes" id="UP000193435"/>
    </source>
</evidence>
<sequence>MVNMLGKVKSKLIVSCQALEDEPLHSSYIMGRMAVAVEEGGASGIRANSKEDIIEIKKNITLPVVGIVKRDYEDSDIYITATMKEIHELAESNCEMIALDATCRKRHHGEKLADFVQTIRSTYPHILLMADISTLKEAVEAERLGFDCVSTTLMGYTKESEGHNIADDDFARLKVILKTVTIPVIAEGHVDTPEKAKRCQELGVYSMVVGSAITRPQLITKAFIDKITN</sequence>
<evidence type="ECO:0000256" key="1">
    <source>
        <dbReference type="ARBA" id="ARBA00000056"/>
    </source>
</evidence>
<dbReference type="GO" id="GO:0005975">
    <property type="term" value="P:carbohydrate metabolic process"/>
    <property type="evidence" value="ECO:0007669"/>
    <property type="project" value="UniProtKB-UniRule"/>
</dbReference>
<dbReference type="GO" id="GO:0047465">
    <property type="term" value="F:N-acylglucosamine-6-phosphate 2-epimerase activity"/>
    <property type="evidence" value="ECO:0007669"/>
    <property type="project" value="UniProtKB-EC"/>
</dbReference>
<evidence type="ECO:0000256" key="2">
    <source>
        <dbReference type="ARBA" id="ARBA00002147"/>
    </source>
</evidence>
<protein>
    <recommendedName>
        <fullName evidence="7">Putative N-acetylmannosamine-6-phosphate 2-epimerase</fullName>
        <ecNumber evidence="7">5.1.3.9</ecNumber>
    </recommendedName>
    <alternativeName>
        <fullName evidence="7">ManNAc-6-P epimerase</fullName>
    </alternativeName>
</protein>
<reference evidence="8 9" key="1">
    <citation type="submission" date="2017-04" db="EMBL/GenBank/DDBJ databases">
        <authorList>
            <person name="Afonso C.L."/>
            <person name="Miller P.J."/>
            <person name="Scott M.A."/>
            <person name="Spackman E."/>
            <person name="Goraichik I."/>
            <person name="Dimitrov K.M."/>
            <person name="Suarez D.L."/>
            <person name="Swayne D.E."/>
        </authorList>
    </citation>
    <scope>NUCLEOTIDE SEQUENCE [LARGE SCALE GENOMIC DNA]</scope>
    <source>
        <strain evidence="8 9">LMG26642</strain>
    </source>
</reference>
<evidence type="ECO:0000313" key="8">
    <source>
        <dbReference type="EMBL" id="SMH32393.1"/>
    </source>
</evidence>
<dbReference type="EMBL" id="FXBJ01000002">
    <property type="protein sequence ID" value="SMH32393.1"/>
    <property type="molecule type" value="Genomic_DNA"/>
</dbReference>
<dbReference type="Proteomes" id="UP000193435">
    <property type="component" value="Unassembled WGS sequence"/>
</dbReference>
<comment type="similarity">
    <text evidence="4 7">Belongs to the NanE family.</text>
</comment>
<keyword evidence="6 7" id="KW-0119">Carbohydrate metabolism</keyword>
<dbReference type="EC" id="5.1.3.9" evidence="7"/>
<evidence type="ECO:0000256" key="7">
    <source>
        <dbReference type="HAMAP-Rule" id="MF_01235"/>
    </source>
</evidence>
<accession>A0A1X7N4V2</accession>
<comment type="function">
    <text evidence="2 7">Converts N-acetylmannosamine-6-phosphate (ManNAc-6-P) to N-acetylglucosamine-6-phosphate (GlcNAc-6-P).</text>
</comment>
<keyword evidence="9" id="KW-1185">Reference proteome</keyword>
<dbReference type="RefSeq" id="WP_420836108.1">
    <property type="nucleotide sequence ID" value="NZ_FOAH01000050.1"/>
</dbReference>
<dbReference type="STRING" id="1073423.SAMN04488700_1384"/>
<evidence type="ECO:0000256" key="6">
    <source>
        <dbReference type="ARBA" id="ARBA00023277"/>
    </source>
</evidence>
<dbReference type="GO" id="GO:0019262">
    <property type="term" value="P:N-acetylneuraminate catabolic process"/>
    <property type="evidence" value="ECO:0007669"/>
    <property type="project" value="UniProtKB-UniRule"/>
</dbReference>
<dbReference type="UniPathway" id="UPA00629">
    <property type="reaction ID" value="UER00682"/>
</dbReference>
<dbReference type="GO" id="GO:0006053">
    <property type="term" value="P:N-acetylmannosamine catabolic process"/>
    <property type="evidence" value="ECO:0007669"/>
    <property type="project" value="TreeGrafter"/>
</dbReference>
<dbReference type="GO" id="GO:0005829">
    <property type="term" value="C:cytosol"/>
    <property type="evidence" value="ECO:0007669"/>
    <property type="project" value="TreeGrafter"/>
</dbReference>
<dbReference type="InterPro" id="IPR011060">
    <property type="entry name" value="RibuloseP-bd_barrel"/>
</dbReference>
<dbReference type="InterPro" id="IPR007260">
    <property type="entry name" value="NanE"/>
</dbReference>
<dbReference type="CDD" id="cd04729">
    <property type="entry name" value="NanE"/>
    <property type="match status" value="1"/>
</dbReference>
<dbReference type="AlphaFoldDB" id="A0A1X7N4V2"/>
<evidence type="ECO:0000256" key="3">
    <source>
        <dbReference type="ARBA" id="ARBA00005081"/>
    </source>
</evidence>
<dbReference type="PANTHER" id="PTHR36204:SF1">
    <property type="entry name" value="N-ACETYLMANNOSAMINE-6-PHOSPHATE 2-EPIMERASE-RELATED"/>
    <property type="match status" value="1"/>
</dbReference>
<dbReference type="SUPFAM" id="SSF51366">
    <property type="entry name" value="Ribulose-phoshate binding barrel"/>
    <property type="match status" value="1"/>
</dbReference>
<keyword evidence="5 7" id="KW-0413">Isomerase</keyword>
<gene>
    <name evidence="7" type="primary">nanE</name>
    <name evidence="8" type="ORF">SAMN04488700_1384</name>
</gene>
<name>A0A1X7N4V2_9LACT</name>
<proteinExistence type="inferred from homology"/>
<comment type="catalytic activity">
    <reaction evidence="1 7">
        <text>an N-acyl-D-glucosamine 6-phosphate = an N-acyl-D-mannosamine 6-phosphate</text>
        <dbReference type="Rhea" id="RHEA:23932"/>
        <dbReference type="ChEBI" id="CHEBI:57599"/>
        <dbReference type="ChEBI" id="CHEBI:57666"/>
        <dbReference type="EC" id="5.1.3.9"/>
    </reaction>
</comment>
<comment type="pathway">
    <text evidence="3 7">Amino-sugar metabolism; N-acetylneuraminate degradation; D-fructose 6-phosphate from N-acetylneuraminate: step 3/5.</text>
</comment>
<dbReference type="InterPro" id="IPR013785">
    <property type="entry name" value="Aldolase_TIM"/>
</dbReference>
<evidence type="ECO:0000256" key="5">
    <source>
        <dbReference type="ARBA" id="ARBA00023235"/>
    </source>
</evidence>
<dbReference type="Pfam" id="PF04131">
    <property type="entry name" value="NanE"/>
    <property type="match status" value="1"/>
</dbReference>
<evidence type="ECO:0000256" key="4">
    <source>
        <dbReference type="ARBA" id="ARBA00007439"/>
    </source>
</evidence>
<dbReference type="NCBIfam" id="NF002231">
    <property type="entry name" value="PRK01130.1"/>
    <property type="match status" value="1"/>
</dbReference>
<dbReference type="PANTHER" id="PTHR36204">
    <property type="entry name" value="N-ACETYLMANNOSAMINE-6-PHOSPHATE 2-EPIMERASE-RELATED"/>
    <property type="match status" value="1"/>
</dbReference>
<dbReference type="HAMAP" id="MF_01235">
    <property type="entry name" value="ManNAc6P_epimer"/>
    <property type="match status" value="1"/>
</dbReference>
<organism evidence="8 9">
    <name type="scientific">Carnobacterium iners</name>
    <dbReference type="NCBI Taxonomy" id="1073423"/>
    <lineage>
        <taxon>Bacteria</taxon>
        <taxon>Bacillati</taxon>
        <taxon>Bacillota</taxon>
        <taxon>Bacilli</taxon>
        <taxon>Lactobacillales</taxon>
        <taxon>Carnobacteriaceae</taxon>
        <taxon>Carnobacterium</taxon>
    </lineage>
</organism>
<dbReference type="FunFam" id="3.20.20.70:FF:000035">
    <property type="entry name" value="Putative N-acetylmannosamine-6-phosphate 2-epimerase"/>
    <property type="match status" value="1"/>
</dbReference>
<dbReference type="Gene3D" id="3.20.20.70">
    <property type="entry name" value="Aldolase class I"/>
    <property type="match status" value="1"/>
</dbReference>